<name>A0AAU9IZB3_9CILI</name>
<dbReference type="EMBL" id="CAJZBQ010000020">
    <property type="protein sequence ID" value="CAG9318460.1"/>
    <property type="molecule type" value="Genomic_DNA"/>
</dbReference>
<organism evidence="1 2">
    <name type="scientific">Blepharisma stoltei</name>
    <dbReference type="NCBI Taxonomy" id="1481888"/>
    <lineage>
        <taxon>Eukaryota</taxon>
        <taxon>Sar</taxon>
        <taxon>Alveolata</taxon>
        <taxon>Ciliophora</taxon>
        <taxon>Postciliodesmatophora</taxon>
        <taxon>Heterotrichea</taxon>
        <taxon>Heterotrichida</taxon>
        <taxon>Blepharismidae</taxon>
        <taxon>Blepharisma</taxon>
    </lineage>
</organism>
<sequence>MLSKVIARFNHWGQKRFGKKRRFNPNLNIKTPVVLPPRHDFINFKQFTGNEILYHLKDADAFRDGELSCALLELGLRKGAPEGYDWNTHENVKKAIAQATKKAPEYNCLVLTSLAHACSRLKINDQALWSALERNINRIIHSIKPIGMAYTFNSFIETGSPEFYEKLVEVAPIHIKYINGRDLLNVVRGCVKRNILAEKLFSKWIYPILLEKKKMCSPVQLEEYLQLLSKRTDFTPEIKAQLEDALQYKIAYRARMDTGQYIS</sequence>
<dbReference type="AlphaFoldDB" id="A0AAU9IZB3"/>
<protein>
    <submittedName>
        <fullName evidence="1">Uncharacterized protein</fullName>
    </submittedName>
</protein>
<evidence type="ECO:0000313" key="2">
    <source>
        <dbReference type="Proteomes" id="UP001162131"/>
    </source>
</evidence>
<comment type="caution">
    <text evidence="1">The sequence shown here is derived from an EMBL/GenBank/DDBJ whole genome shotgun (WGS) entry which is preliminary data.</text>
</comment>
<proteinExistence type="predicted"/>
<keyword evidence="2" id="KW-1185">Reference proteome</keyword>
<evidence type="ECO:0000313" key="1">
    <source>
        <dbReference type="EMBL" id="CAG9318460.1"/>
    </source>
</evidence>
<accession>A0AAU9IZB3</accession>
<dbReference type="Proteomes" id="UP001162131">
    <property type="component" value="Unassembled WGS sequence"/>
</dbReference>
<gene>
    <name evidence="1" type="ORF">BSTOLATCC_MIC20934</name>
</gene>
<reference evidence="1" key="1">
    <citation type="submission" date="2021-09" db="EMBL/GenBank/DDBJ databases">
        <authorList>
            <consortium name="AG Swart"/>
            <person name="Singh M."/>
            <person name="Singh A."/>
            <person name="Seah K."/>
            <person name="Emmerich C."/>
        </authorList>
    </citation>
    <scope>NUCLEOTIDE SEQUENCE</scope>
    <source>
        <strain evidence="1">ATCC30299</strain>
    </source>
</reference>